<evidence type="ECO:0000313" key="1">
    <source>
        <dbReference type="EMBL" id="RMP14578.1"/>
    </source>
</evidence>
<dbReference type="EMBL" id="RBQG01000133">
    <property type="protein sequence ID" value="RMP14578.1"/>
    <property type="molecule type" value="Genomic_DNA"/>
</dbReference>
<name>A0A0P9QC09_9PSED</name>
<organism evidence="1 3">
    <name type="scientific">Pseudomonas syringae pv. delphinii</name>
    <dbReference type="NCBI Taxonomy" id="192088"/>
    <lineage>
        <taxon>Bacteria</taxon>
        <taxon>Pseudomonadati</taxon>
        <taxon>Pseudomonadota</taxon>
        <taxon>Gammaproteobacteria</taxon>
        <taxon>Pseudomonadales</taxon>
        <taxon>Pseudomonadaceae</taxon>
        <taxon>Pseudomonas</taxon>
    </lineage>
</organism>
<evidence type="ECO:0000313" key="3">
    <source>
        <dbReference type="Proteomes" id="UP000267908"/>
    </source>
</evidence>
<proteinExistence type="predicted"/>
<comment type="caution">
    <text evidence="1">The sequence shown here is derived from an EMBL/GenBank/DDBJ whole genome shotgun (WGS) entry which is preliminary data.</text>
</comment>
<accession>A0A0P9QC09</accession>
<dbReference type="Proteomes" id="UP000267908">
    <property type="component" value="Unassembled WGS sequence"/>
</dbReference>
<dbReference type="AlphaFoldDB" id="A0A0P9QC09"/>
<evidence type="ECO:0000313" key="4">
    <source>
        <dbReference type="Proteomes" id="UP000269044"/>
    </source>
</evidence>
<dbReference type="EMBL" id="RBRA01000175">
    <property type="protein sequence ID" value="RMQ23199.1"/>
    <property type="molecule type" value="Genomic_DNA"/>
</dbReference>
<sequence>MGVLARSVQTDYRLNRLFFKQRRQLADANKLPKKPQCHYFDANLPITAKCQLWAAGADLSANVDSGAASFFWKAHHKTA</sequence>
<protein>
    <submittedName>
        <fullName evidence="1">Uncharacterized protein</fullName>
    </submittedName>
</protein>
<evidence type="ECO:0000313" key="2">
    <source>
        <dbReference type="EMBL" id="RMQ23199.1"/>
    </source>
</evidence>
<dbReference type="Proteomes" id="UP000269044">
    <property type="component" value="Unassembled WGS sequence"/>
</dbReference>
<reference evidence="3 4" key="1">
    <citation type="submission" date="2018-08" db="EMBL/GenBank/DDBJ databases">
        <title>Recombination of ecologically and evolutionarily significant loci maintains genetic cohesion in the Pseudomonas syringae species complex.</title>
        <authorList>
            <person name="Dillon M."/>
            <person name="Thakur S."/>
            <person name="Almeida R.N.D."/>
            <person name="Weir B.S."/>
            <person name="Guttman D.S."/>
        </authorList>
    </citation>
    <scope>NUCLEOTIDE SEQUENCE [LARGE SCALE GENOMIC DNA]</scope>
    <source>
        <strain evidence="2 4">ICMP 13052</strain>
        <strain evidence="1 3">ICMP 4330</strain>
    </source>
</reference>
<gene>
    <name evidence="2" type="ORF">ALQ08_102274</name>
    <name evidence="1" type="ORF">ALQ28_102134</name>
</gene>